<gene>
    <name evidence="6" type="ORF">BBI17_009963</name>
</gene>
<proteinExistence type="inferred from homology"/>
<evidence type="ECO:0000256" key="5">
    <source>
        <dbReference type="RuleBase" id="RU367124"/>
    </source>
</evidence>
<evidence type="ECO:0000256" key="3">
    <source>
        <dbReference type="ARBA" id="ARBA00022525"/>
    </source>
</evidence>
<accession>A0A421FHR4</accession>
<organism evidence="6 7">
    <name type="scientific">Phytophthora kernoviae</name>
    <dbReference type="NCBI Taxonomy" id="325452"/>
    <lineage>
        <taxon>Eukaryota</taxon>
        <taxon>Sar</taxon>
        <taxon>Stramenopiles</taxon>
        <taxon>Oomycota</taxon>
        <taxon>Peronosporomycetes</taxon>
        <taxon>Peronosporales</taxon>
        <taxon>Peronosporaceae</taxon>
        <taxon>Phytophthora</taxon>
    </lineage>
</organism>
<keyword evidence="4" id="KW-0732">Signal</keyword>
<evidence type="ECO:0000313" key="6">
    <source>
        <dbReference type="EMBL" id="RLN45169.1"/>
    </source>
</evidence>
<evidence type="ECO:0000256" key="2">
    <source>
        <dbReference type="ARBA" id="ARBA00010400"/>
    </source>
</evidence>
<dbReference type="GO" id="GO:0005576">
    <property type="term" value="C:extracellular region"/>
    <property type="evidence" value="ECO:0007669"/>
    <property type="project" value="UniProtKB-SubCell"/>
</dbReference>
<sequence length="115" mass="13175">GNVSAEVKGVDQMKLEKMVSGDAIQSADAAQIEAAAQRFLRTRTKEDVDGEERSINKLLMLSNSEHKFDIFDQWYKAGHSSMWAFDRLKVGTSDKYEKYRPIYNQYAIYSKARSN</sequence>
<evidence type="ECO:0000256" key="1">
    <source>
        <dbReference type="ARBA" id="ARBA00004613"/>
    </source>
</evidence>
<dbReference type="EMBL" id="MAYM02000214">
    <property type="protein sequence ID" value="RLN45169.1"/>
    <property type="molecule type" value="Genomic_DNA"/>
</dbReference>
<comment type="function">
    <text evidence="5">Effector that suppresses plant defense responses during pathogen infection.</text>
</comment>
<protein>
    <recommendedName>
        <fullName evidence="5">RxLR effector protein</fullName>
    </recommendedName>
</protein>
<comment type="similarity">
    <text evidence="2 5">Belongs to the RxLR effector family.</text>
</comment>
<dbReference type="Gene3D" id="1.10.10.2460">
    <property type="match status" value="1"/>
</dbReference>
<dbReference type="Proteomes" id="UP000285883">
    <property type="component" value="Unassembled WGS sequence"/>
</dbReference>
<evidence type="ECO:0000313" key="7">
    <source>
        <dbReference type="Proteomes" id="UP000285883"/>
    </source>
</evidence>
<evidence type="ECO:0000256" key="4">
    <source>
        <dbReference type="ARBA" id="ARBA00022729"/>
    </source>
</evidence>
<keyword evidence="3 5" id="KW-0964">Secreted</keyword>
<reference evidence="6 7" key="1">
    <citation type="submission" date="2018-07" db="EMBL/GenBank/DDBJ databases">
        <title>Genome sequencing of oomycete isolates from Chile give support for New Zealand origin for Phytophthora kernoviae and make available the first Nothophytophthora sp. genome.</title>
        <authorList>
            <person name="Studholme D.J."/>
            <person name="Sanfuentes E."/>
            <person name="Panda P."/>
            <person name="Hill R."/>
            <person name="Sambles C."/>
            <person name="Grant M."/>
            <person name="Williams N.M."/>
            <person name="Mcdougal R.L."/>
        </authorList>
    </citation>
    <scope>NUCLEOTIDE SEQUENCE [LARGE SCALE GENOMIC DNA]</scope>
    <source>
        <strain evidence="6">Chile2</strain>
    </source>
</reference>
<dbReference type="InterPro" id="IPR031825">
    <property type="entry name" value="RXLR"/>
</dbReference>
<dbReference type="AlphaFoldDB" id="A0A421FHR4"/>
<feature type="non-terminal residue" evidence="6">
    <location>
        <position position="1"/>
    </location>
</feature>
<comment type="subcellular location">
    <subcellularLocation>
        <location evidence="1 5">Secreted</location>
    </subcellularLocation>
</comment>
<dbReference type="Pfam" id="PF16810">
    <property type="entry name" value="RXLR"/>
    <property type="match status" value="1"/>
</dbReference>
<comment type="caution">
    <text evidence="6">The sequence shown here is derived from an EMBL/GenBank/DDBJ whole genome shotgun (WGS) entry which is preliminary data.</text>
</comment>
<name>A0A421FHR4_9STRA</name>